<evidence type="ECO:0000313" key="2">
    <source>
        <dbReference type="EMBL" id="VFQ83112.1"/>
    </source>
</evidence>
<feature type="region of interest" description="Disordered" evidence="1">
    <location>
        <begin position="113"/>
        <end position="186"/>
    </location>
</feature>
<proteinExistence type="predicted"/>
<evidence type="ECO:0000313" key="3">
    <source>
        <dbReference type="Proteomes" id="UP000595140"/>
    </source>
</evidence>
<keyword evidence="3" id="KW-1185">Reference proteome</keyword>
<dbReference type="EMBL" id="OOIL02002535">
    <property type="protein sequence ID" value="VFQ83112.1"/>
    <property type="molecule type" value="Genomic_DNA"/>
</dbReference>
<feature type="compositionally biased region" description="Basic and acidic residues" evidence="1">
    <location>
        <begin position="167"/>
        <end position="179"/>
    </location>
</feature>
<dbReference type="Proteomes" id="UP000595140">
    <property type="component" value="Unassembled WGS sequence"/>
</dbReference>
<protein>
    <submittedName>
        <fullName evidence="2">Uncharacterized protein</fullName>
    </submittedName>
</protein>
<gene>
    <name evidence="2" type="ORF">CCAM_LOCUS24888</name>
</gene>
<evidence type="ECO:0000256" key="1">
    <source>
        <dbReference type="SAM" id="MobiDB-lite"/>
    </source>
</evidence>
<sequence length="186" mass="20877">MQTIEEGRRRRGDDKGRRGEEAKTMENGVTREGDGGGGFIVETLEYPLPIVNPARHILLFCKLERATEETGAALFFFPGPAIAAATASRNRHSVNRRLATWRQLLFKPAANFLSSSGVTGDPSGNQYRRRPPWSETQQRKSDSSFVPRRQAGVAATLEDSSGQRTKYRAEQNEGEQNRSKEKRNRQ</sequence>
<reference evidence="2 3" key="1">
    <citation type="submission" date="2018-04" db="EMBL/GenBank/DDBJ databases">
        <authorList>
            <person name="Vogel A."/>
        </authorList>
    </citation>
    <scope>NUCLEOTIDE SEQUENCE [LARGE SCALE GENOMIC DNA]</scope>
</reference>
<name>A0A484M2Q6_9ASTE</name>
<feature type="region of interest" description="Disordered" evidence="1">
    <location>
        <begin position="1"/>
        <end position="34"/>
    </location>
</feature>
<feature type="compositionally biased region" description="Polar residues" evidence="1">
    <location>
        <begin position="113"/>
        <end position="126"/>
    </location>
</feature>
<organism evidence="2 3">
    <name type="scientific">Cuscuta campestris</name>
    <dbReference type="NCBI Taxonomy" id="132261"/>
    <lineage>
        <taxon>Eukaryota</taxon>
        <taxon>Viridiplantae</taxon>
        <taxon>Streptophyta</taxon>
        <taxon>Embryophyta</taxon>
        <taxon>Tracheophyta</taxon>
        <taxon>Spermatophyta</taxon>
        <taxon>Magnoliopsida</taxon>
        <taxon>eudicotyledons</taxon>
        <taxon>Gunneridae</taxon>
        <taxon>Pentapetalae</taxon>
        <taxon>asterids</taxon>
        <taxon>lamiids</taxon>
        <taxon>Solanales</taxon>
        <taxon>Convolvulaceae</taxon>
        <taxon>Cuscuteae</taxon>
        <taxon>Cuscuta</taxon>
        <taxon>Cuscuta subgen. Grammica</taxon>
        <taxon>Cuscuta sect. Cleistogrammica</taxon>
    </lineage>
</organism>
<dbReference type="AlphaFoldDB" id="A0A484M2Q6"/>
<accession>A0A484M2Q6</accession>